<dbReference type="RefSeq" id="XP_044554551.1">
    <property type="nucleotide sequence ID" value="XM_044687031.1"/>
</dbReference>
<dbReference type="AlphaFoldDB" id="A0AA88H417"/>
<gene>
    <name evidence="2" type="ORF">C9374_011382</name>
</gene>
<reference evidence="2 3" key="1">
    <citation type="journal article" date="2018" name="BMC Genomics">
        <title>The genome of Naegleria lovaniensis, the basis for a comparative approach to unravel pathogenicity factors of the human pathogenic amoeba N. fowleri.</title>
        <authorList>
            <person name="Liechti N."/>
            <person name="Schurch N."/>
            <person name="Bruggmann R."/>
            <person name="Wittwer M."/>
        </authorList>
    </citation>
    <scope>NUCLEOTIDE SEQUENCE [LARGE SCALE GENOMIC DNA]</scope>
    <source>
        <strain evidence="2 3">ATCC 30569</strain>
    </source>
</reference>
<evidence type="ECO:0000313" key="2">
    <source>
        <dbReference type="EMBL" id="KAG2392657.1"/>
    </source>
</evidence>
<keyword evidence="1" id="KW-1133">Transmembrane helix</keyword>
<organism evidence="2 3">
    <name type="scientific">Naegleria lovaniensis</name>
    <name type="common">Amoeba</name>
    <dbReference type="NCBI Taxonomy" id="51637"/>
    <lineage>
        <taxon>Eukaryota</taxon>
        <taxon>Discoba</taxon>
        <taxon>Heterolobosea</taxon>
        <taxon>Tetramitia</taxon>
        <taxon>Eutetramitia</taxon>
        <taxon>Vahlkampfiidae</taxon>
        <taxon>Naegleria</taxon>
    </lineage>
</organism>
<proteinExistence type="predicted"/>
<dbReference type="InterPro" id="IPR011042">
    <property type="entry name" value="6-blade_b-propeller_TolB-like"/>
</dbReference>
<keyword evidence="3" id="KW-1185">Reference proteome</keyword>
<protein>
    <submittedName>
        <fullName evidence="2">Uncharacterized protein</fullName>
    </submittedName>
</protein>
<comment type="caution">
    <text evidence="2">The sequence shown here is derived from an EMBL/GenBank/DDBJ whole genome shotgun (WGS) entry which is preliminary data.</text>
</comment>
<name>A0AA88H417_NAELO</name>
<accession>A0AA88H417</accession>
<feature type="transmembrane region" description="Helical" evidence="1">
    <location>
        <begin position="82"/>
        <end position="105"/>
    </location>
</feature>
<evidence type="ECO:0000256" key="1">
    <source>
        <dbReference type="SAM" id="Phobius"/>
    </source>
</evidence>
<keyword evidence="1" id="KW-0812">Transmembrane</keyword>
<dbReference type="Proteomes" id="UP000816034">
    <property type="component" value="Unassembled WGS sequence"/>
</dbReference>
<dbReference type="EMBL" id="PYSW02000004">
    <property type="protein sequence ID" value="KAG2392657.1"/>
    <property type="molecule type" value="Genomic_DNA"/>
</dbReference>
<dbReference type="Gene3D" id="2.120.10.30">
    <property type="entry name" value="TolB, C-terminal domain"/>
    <property type="match status" value="1"/>
</dbReference>
<evidence type="ECO:0000313" key="3">
    <source>
        <dbReference type="Proteomes" id="UP000816034"/>
    </source>
</evidence>
<sequence>MRNSLLNRSSIEFENEFVWPDTIGIGNDGYMYFVTNNLCDFVQDFISNWTKPNFFIHRRYIGFNSYTNGCENSHLELGVKEWAVIGTLLAAWLVGLVAILVIVFIMNRRKKKKQGNAYASLPNN</sequence>
<dbReference type="GeneID" id="68103836"/>
<keyword evidence="1" id="KW-0472">Membrane</keyword>